<proteinExistence type="inferred from homology"/>
<dbReference type="InterPro" id="IPR013126">
    <property type="entry name" value="Hsp_70_fam"/>
</dbReference>
<dbReference type="AlphaFoldDB" id="A0AA86SVC9"/>
<dbReference type="GO" id="GO:0140662">
    <property type="term" value="F:ATP-dependent protein folding chaperone"/>
    <property type="evidence" value="ECO:0007669"/>
    <property type="project" value="InterPro"/>
</dbReference>
<name>A0AA86SVC9_9FABA</name>
<comment type="similarity">
    <text evidence="1">Belongs to the heat shock protein 70 family.</text>
</comment>
<evidence type="ECO:0000313" key="6">
    <source>
        <dbReference type="Proteomes" id="UP001189624"/>
    </source>
</evidence>
<dbReference type="FunFam" id="3.90.640.10:FF:000002">
    <property type="entry name" value="Heat shock 70 kDa"/>
    <property type="match status" value="1"/>
</dbReference>
<dbReference type="PROSITE" id="PS00329">
    <property type="entry name" value="HSP70_2"/>
    <property type="match status" value="1"/>
</dbReference>
<organism evidence="5 6">
    <name type="scientific">Sphenostylis stenocarpa</name>
    <dbReference type="NCBI Taxonomy" id="92480"/>
    <lineage>
        <taxon>Eukaryota</taxon>
        <taxon>Viridiplantae</taxon>
        <taxon>Streptophyta</taxon>
        <taxon>Embryophyta</taxon>
        <taxon>Tracheophyta</taxon>
        <taxon>Spermatophyta</taxon>
        <taxon>Magnoliopsida</taxon>
        <taxon>eudicotyledons</taxon>
        <taxon>Gunneridae</taxon>
        <taxon>Pentapetalae</taxon>
        <taxon>rosids</taxon>
        <taxon>fabids</taxon>
        <taxon>Fabales</taxon>
        <taxon>Fabaceae</taxon>
        <taxon>Papilionoideae</taxon>
        <taxon>50 kb inversion clade</taxon>
        <taxon>NPAAA clade</taxon>
        <taxon>indigoferoid/millettioid clade</taxon>
        <taxon>Phaseoleae</taxon>
        <taxon>Sphenostylis</taxon>
    </lineage>
</organism>
<evidence type="ECO:0000256" key="4">
    <source>
        <dbReference type="ARBA" id="ARBA00023016"/>
    </source>
</evidence>
<dbReference type="Pfam" id="PF00012">
    <property type="entry name" value="HSP70"/>
    <property type="match status" value="1"/>
</dbReference>
<dbReference type="InterPro" id="IPR043129">
    <property type="entry name" value="ATPase_NBD"/>
</dbReference>
<dbReference type="Gramene" id="rna-AYBTSS11_LOCUS18313">
    <property type="protein sequence ID" value="CAJ1960657.1"/>
    <property type="gene ID" value="gene-AYBTSS11_LOCUS18313"/>
</dbReference>
<dbReference type="PRINTS" id="PR00301">
    <property type="entry name" value="HEATSHOCK70"/>
</dbReference>
<dbReference type="GO" id="GO:0006950">
    <property type="term" value="P:response to stress"/>
    <property type="evidence" value="ECO:0007669"/>
    <property type="project" value="UniProtKB-ARBA"/>
</dbReference>
<accession>A0AA86SVC9</accession>
<dbReference type="Gene3D" id="2.60.34.10">
    <property type="entry name" value="Substrate Binding Domain Of DNAk, Chain A, domain 1"/>
    <property type="match status" value="1"/>
</dbReference>
<dbReference type="EMBL" id="OY731403">
    <property type="protein sequence ID" value="CAJ1960657.1"/>
    <property type="molecule type" value="Genomic_DNA"/>
</dbReference>
<evidence type="ECO:0000256" key="1">
    <source>
        <dbReference type="ARBA" id="ARBA00007381"/>
    </source>
</evidence>
<dbReference type="PANTHER" id="PTHR19375">
    <property type="entry name" value="HEAT SHOCK PROTEIN 70KDA"/>
    <property type="match status" value="1"/>
</dbReference>
<dbReference type="InterPro" id="IPR029047">
    <property type="entry name" value="HSP70_peptide-bd_sf"/>
</dbReference>
<dbReference type="FunFam" id="3.30.420.40:FF:000545">
    <property type="entry name" value="Endoplasmic reticulum chaperone BiP"/>
    <property type="match status" value="1"/>
</dbReference>
<sequence>MRETRVKNAVVTVPAYFNDSQRKATVDAGTIAGLNILRIINEPTAAAIAYGLDRRTKCVGERNIFIFDLGGGTFDVSLLTIKGKIFQVKATAGNIHLGGEDFDNRMVNYFVEKIKMRNKVDISGNPKALRRLRTACERAKRTLSHALTTNIEVDSLSHGIDFSSSITRARFEEINMELFNECMETVDRCLADAKMDKSSIHDVVLVGGSSRIPKVQELLKDFFDGKDLCKSINPDEAVAHGAAVQAALLSEGIKNVPDMVLLDVTPLSLGIDTIGDIMSVIIPRNTSIPVKRTQVYRADEDNQSSVLIEVYEGERTRARDNNLLGSFELSDFPPAPRDHPFEVCFAIDENGILSVSAKEKTTGIMNKIVITNDTERLSTEQIHRMIQEAEEYKAEDLKFLKKATLQ</sequence>
<keyword evidence="3" id="KW-0067">ATP-binding</keyword>
<dbReference type="GO" id="GO:0005524">
    <property type="term" value="F:ATP binding"/>
    <property type="evidence" value="ECO:0007669"/>
    <property type="project" value="UniProtKB-KW"/>
</dbReference>
<evidence type="ECO:0000313" key="5">
    <source>
        <dbReference type="EMBL" id="CAJ1960657.1"/>
    </source>
</evidence>
<evidence type="ECO:0000256" key="2">
    <source>
        <dbReference type="ARBA" id="ARBA00022741"/>
    </source>
</evidence>
<keyword evidence="2" id="KW-0547">Nucleotide-binding</keyword>
<reference evidence="5" key="1">
    <citation type="submission" date="2023-10" db="EMBL/GenBank/DDBJ databases">
        <authorList>
            <person name="Domelevo Entfellner J.-B."/>
        </authorList>
    </citation>
    <scope>NUCLEOTIDE SEQUENCE</scope>
</reference>
<dbReference type="FunFam" id="3.30.420.40:FF:000465">
    <property type="entry name" value="Heat shock cognate 70 kDa protein 2"/>
    <property type="match status" value="1"/>
</dbReference>
<dbReference type="Gene3D" id="3.30.420.40">
    <property type="match status" value="2"/>
</dbReference>
<evidence type="ECO:0008006" key="7">
    <source>
        <dbReference type="Google" id="ProtNLM"/>
    </source>
</evidence>
<dbReference type="PROSITE" id="PS01036">
    <property type="entry name" value="HSP70_3"/>
    <property type="match status" value="1"/>
</dbReference>
<dbReference type="InterPro" id="IPR018181">
    <property type="entry name" value="Heat_shock_70_CS"/>
</dbReference>
<dbReference type="Gene3D" id="3.90.640.10">
    <property type="entry name" value="Actin, Chain A, domain 4"/>
    <property type="match status" value="1"/>
</dbReference>
<keyword evidence="6" id="KW-1185">Reference proteome</keyword>
<evidence type="ECO:0000256" key="3">
    <source>
        <dbReference type="ARBA" id="ARBA00022840"/>
    </source>
</evidence>
<dbReference type="Proteomes" id="UP001189624">
    <property type="component" value="Chromosome 6"/>
</dbReference>
<gene>
    <name evidence="5" type="ORF">AYBTSS11_LOCUS18313</name>
</gene>
<keyword evidence="4" id="KW-0346">Stress response</keyword>
<dbReference type="FunFam" id="2.60.34.10:FF:000002">
    <property type="entry name" value="Heat shock 70 kDa"/>
    <property type="match status" value="1"/>
</dbReference>
<dbReference type="SUPFAM" id="SSF100920">
    <property type="entry name" value="Heat shock protein 70kD (HSP70), peptide-binding domain"/>
    <property type="match status" value="1"/>
</dbReference>
<dbReference type="SUPFAM" id="SSF53067">
    <property type="entry name" value="Actin-like ATPase domain"/>
    <property type="match status" value="2"/>
</dbReference>
<protein>
    <recommendedName>
        <fullName evidence="7">Heat shock protein 70</fullName>
    </recommendedName>
</protein>